<feature type="compositionally biased region" description="Low complexity" evidence="1">
    <location>
        <begin position="139"/>
        <end position="155"/>
    </location>
</feature>
<feature type="region of interest" description="Disordered" evidence="1">
    <location>
        <begin position="281"/>
        <end position="354"/>
    </location>
</feature>
<dbReference type="OrthoDB" id="10557559at2759"/>
<feature type="compositionally biased region" description="Polar residues" evidence="1">
    <location>
        <begin position="289"/>
        <end position="308"/>
    </location>
</feature>
<dbReference type="AlphaFoldDB" id="A0A2K0T3W2"/>
<reference evidence="2 3" key="1">
    <citation type="submission" date="2017-02" db="EMBL/GenBank/DDBJ databases">
        <title>Genomes of Trichoderma spp. with biocontrol activity.</title>
        <authorList>
            <person name="Gardiner D."/>
            <person name="Kazan K."/>
            <person name="Vos C."/>
            <person name="Harvey P."/>
        </authorList>
    </citation>
    <scope>NUCLEOTIDE SEQUENCE [LARGE SCALE GENOMIC DNA]</scope>
    <source>
        <strain evidence="2 3">A5MH</strain>
    </source>
</reference>
<gene>
    <name evidence="2" type="ORF">TGAMA5MH_07861</name>
</gene>
<dbReference type="Proteomes" id="UP000236546">
    <property type="component" value="Unassembled WGS sequence"/>
</dbReference>
<evidence type="ECO:0000256" key="1">
    <source>
        <dbReference type="SAM" id="MobiDB-lite"/>
    </source>
</evidence>
<feature type="region of interest" description="Disordered" evidence="1">
    <location>
        <begin position="30"/>
        <end position="160"/>
    </location>
</feature>
<sequence>MPLPITQSSAPPNIVVACQEPERQSLVPVVQRTEPTNEAEESLQDAEAVVPHEDGKDSDSDSSCTLSFWGSDRCNARDTPCTSECTSDTSSSGDSDDDDDSSDTDDSSDNDSSSDDDSSSEGDSSTEDVSSSDDDSSTDDVGSSEDVSSSENVSSIDEMDAMDLDEDMELGEADMDLSDGTSMPDVMEMEPREENPLVQAAGSGQAANASATTPSAAQLQQSYHYPSQAASQPQTLSGRRCPVHGTQTPRCLICDIEFWRVQCLISGYDIGRIPPPPLPINPTPLHQPSASSIAQSQFPTRNAANSQIGFQGMPPNFPGGFGFGQQQGGGGGGGGGGNSGDWGNPHGAKRPRPE</sequence>
<feature type="compositionally biased region" description="Polar residues" evidence="1">
    <location>
        <begin position="218"/>
        <end position="237"/>
    </location>
</feature>
<accession>A0A2K0T3W2</accession>
<feature type="region of interest" description="Disordered" evidence="1">
    <location>
        <begin position="200"/>
        <end position="241"/>
    </location>
</feature>
<organism evidence="2 3">
    <name type="scientific">Trichoderma gamsii</name>
    <dbReference type="NCBI Taxonomy" id="398673"/>
    <lineage>
        <taxon>Eukaryota</taxon>
        <taxon>Fungi</taxon>
        <taxon>Dikarya</taxon>
        <taxon>Ascomycota</taxon>
        <taxon>Pezizomycotina</taxon>
        <taxon>Sordariomycetes</taxon>
        <taxon>Hypocreomycetidae</taxon>
        <taxon>Hypocreales</taxon>
        <taxon>Hypocreaceae</taxon>
        <taxon>Trichoderma</taxon>
    </lineage>
</organism>
<comment type="caution">
    <text evidence="2">The sequence shown here is derived from an EMBL/GenBank/DDBJ whole genome shotgun (WGS) entry which is preliminary data.</text>
</comment>
<name>A0A2K0T3W2_9HYPO</name>
<evidence type="ECO:0000313" key="3">
    <source>
        <dbReference type="Proteomes" id="UP000236546"/>
    </source>
</evidence>
<feature type="compositionally biased region" description="Low complexity" evidence="1">
    <location>
        <begin position="200"/>
        <end position="217"/>
    </location>
</feature>
<feature type="compositionally biased region" description="Gly residues" evidence="1">
    <location>
        <begin position="319"/>
        <end position="340"/>
    </location>
</feature>
<dbReference type="EMBL" id="MTYH01000072">
    <property type="protein sequence ID" value="PNP40206.1"/>
    <property type="molecule type" value="Genomic_DNA"/>
</dbReference>
<feature type="compositionally biased region" description="Basic and acidic residues" evidence="1">
    <location>
        <begin position="50"/>
        <end position="59"/>
    </location>
</feature>
<evidence type="ECO:0000313" key="2">
    <source>
        <dbReference type="EMBL" id="PNP40206.1"/>
    </source>
</evidence>
<proteinExistence type="predicted"/>
<feature type="compositionally biased region" description="Acidic residues" evidence="1">
    <location>
        <begin position="94"/>
        <end position="138"/>
    </location>
</feature>
<protein>
    <submittedName>
        <fullName evidence="2">Uncharacterized protein</fullName>
    </submittedName>
</protein>